<comment type="caution">
    <text evidence="3">The sequence shown here is derived from an EMBL/GenBank/DDBJ whole genome shotgun (WGS) entry which is preliminary data.</text>
</comment>
<evidence type="ECO:0000259" key="2">
    <source>
        <dbReference type="Pfam" id="PF13786"/>
    </source>
</evidence>
<gene>
    <name evidence="3" type="ORF">DMP08_01405</name>
</gene>
<keyword evidence="1" id="KW-0472">Membrane</keyword>
<dbReference type="InterPro" id="IPR025436">
    <property type="entry name" value="DUF4179"/>
</dbReference>
<feature type="domain" description="DUF4179" evidence="2">
    <location>
        <begin position="51"/>
        <end position="137"/>
    </location>
</feature>
<dbReference type="AlphaFoldDB" id="A0A3N0BJ36"/>
<sequence>MNDELRRALDDLRFSDDEKARLARSLAAACEKPGRLEKRAFAASAQHGGKRTRRTIVAIAAAACLTAAICGGAYASGALSSMEDVFDDVFGGPPAQTEVIDKIGHPLGVSATANGVTITAEAIIGDARSYALVFRVEKDDGTAFEGIEPLENGLLPLWFENGSTLHVPGFTGSGGSSSFHDPDPADNALRFVQRMTVNTSDGTIAGKTAHVELSDLCTLDPEGGRRIVAEGTWKMKFTIDYEDTSVALPAGQTLDVDGMDATVEAISLSPLSLAVDYTVQGTIEQDPAARSKELDRFRDVKMTVHLKDGTSIDASNAAGSMREQGSATACSKTFMFDTFLNLDEVASVTVGKAEVALP</sequence>
<evidence type="ECO:0000313" key="4">
    <source>
        <dbReference type="Proteomes" id="UP000278632"/>
    </source>
</evidence>
<accession>A0A3N0BJ36</accession>
<protein>
    <recommendedName>
        <fullName evidence="2">DUF4179 domain-containing protein</fullName>
    </recommendedName>
</protein>
<reference evidence="4" key="1">
    <citation type="submission" date="2018-05" db="EMBL/GenBank/DDBJ databases">
        <title>Genome Sequencing of selected type strains of the family Eggerthellaceae.</title>
        <authorList>
            <person name="Danylec N."/>
            <person name="Stoll D.A."/>
            <person name="Doetsch A."/>
            <person name="Huch M."/>
        </authorList>
    </citation>
    <scope>NUCLEOTIDE SEQUENCE [LARGE SCALE GENOMIC DNA]</scope>
    <source>
        <strain evidence="4">DSM 16106</strain>
    </source>
</reference>
<feature type="transmembrane region" description="Helical" evidence="1">
    <location>
        <begin position="56"/>
        <end position="75"/>
    </location>
</feature>
<dbReference type="Pfam" id="PF13786">
    <property type="entry name" value="DUF4179"/>
    <property type="match status" value="1"/>
</dbReference>
<organism evidence="3 4">
    <name type="scientific">Paraeggerthella hongkongensis</name>
    <dbReference type="NCBI Taxonomy" id="230658"/>
    <lineage>
        <taxon>Bacteria</taxon>
        <taxon>Bacillati</taxon>
        <taxon>Actinomycetota</taxon>
        <taxon>Coriobacteriia</taxon>
        <taxon>Eggerthellales</taxon>
        <taxon>Eggerthellaceae</taxon>
        <taxon>Paraeggerthella</taxon>
    </lineage>
</organism>
<name>A0A3N0BJ36_9ACTN</name>
<dbReference type="EMBL" id="QICD01000002">
    <property type="protein sequence ID" value="RNL48303.1"/>
    <property type="molecule type" value="Genomic_DNA"/>
</dbReference>
<keyword evidence="4" id="KW-1185">Reference proteome</keyword>
<dbReference type="Gene3D" id="2.60.40.1630">
    <property type="entry name" value="bacillus anthracis domain"/>
    <property type="match status" value="1"/>
</dbReference>
<evidence type="ECO:0000313" key="3">
    <source>
        <dbReference type="EMBL" id="RNL48303.1"/>
    </source>
</evidence>
<keyword evidence="1" id="KW-1133">Transmembrane helix</keyword>
<evidence type="ECO:0000256" key="1">
    <source>
        <dbReference type="SAM" id="Phobius"/>
    </source>
</evidence>
<dbReference type="RefSeq" id="WP_123191231.1">
    <property type="nucleotide sequence ID" value="NZ_QICD01000002.1"/>
</dbReference>
<proteinExistence type="predicted"/>
<dbReference type="OrthoDB" id="3172935at2"/>
<dbReference type="Proteomes" id="UP000278632">
    <property type="component" value="Unassembled WGS sequence"/>
</dbReference>
<keyword evidence="1" id="KW-0812">Transmembrane</keyword>